<dbReference type="PANTHER" id="PTHR11002:SF76">
    <property type="entry name" value="CARBONIC ANHYDRASE"/>
    <property type="match status" value="1"/>
</dbReference>
<evidence type="ECO:0000256" key="2">
    <source>
        <dbReference type="ARBA" id="ARBA00006217"/>
    </source>
</evidence>
<dbReference type="SMART" id="SM00947">
    <property type="entry name" value="Pro_CA"/>
    <property type="match status" value="1"/>
</dbReference>
<name>A0ABU0H485_9HYPH</name>
<keyword evidence="9" id="KW-1185">Reference proteome</keyword>
<keyword evidence="6 8" id="KW-0456">Lyase</keyword>
<protein>
    <recommendedName>
        <fullName evidence="3">carbonic anhydrase</fullName>
        <ecNumber evidence="3">4.2.1.1</ecNumber>
    </recommendedName>
</protein>
<dbReference type="RefSeq" id="WP_266348054.1">
    <property type="nucleotide sequence ID" value="NZ_JAPKNG010000002.1"/>
</dbReference>
<comment type="similarity">
    <text evidence="2">Belongs to the beta-class carbonic anhydrase family.</text>
</comment>
<dbReference type="SUPFAM" id="SSF53056">
    <property type="entry name" value="beta-carbonic anhydrase, cab"/>
    <property type="match status" value="1"/>
</dbReference>
<dbReference type="InterPro" id="IPR045066">
    <property type="entry name" value="Beta_CA_cladeB"/>
</dbReference>
<evidence type="ECO:0000256" key="6">
    <source>
        <dbReference type="ARBA" id="ARBA00023239"/>
    </source>
</evidence>
<evidence type="ECO:0000256" key="5">
    <source>
        <dbReference type="ARBA" id="ARBA00022833"/>
    </source>
</evidence>
<dbReference type="InterPro" id="IPR036874">
    <property type="entry name" value="Carbonic_anhydrase_sf"/>
</dbReference>
<dbReference type="PANTHER" id="PTHR11002">
    <property type="entry name" value="CARBONIC ANHYDRASE"/>
    <property type="match status" value="1"/>
</dbReference>
<evidence type="ECO:0000313" key="9">
    <source>
        <dbReference type="Proteomes" id="UP001241603"/>
    </source>
</evidence>
<dbReference type="Proteomes" id="UP001241603">
    <property type="component" value="Unassembled WGS sequence"/>
</dbReference>
<dbReference type="Gene3D" id="3.40.1050.10">
    <property type="entry name" value="Carbonic anhydrase"/>
    <property type="match status" value="1"/>
</dbReference>
<dbReference type="Pfam" id="PF00484">
    <property type="entry name" value="Pro_CA"/>
    <property type="match status" value="1"/>
</dbReference>
<keyword evidence="4" id="KW-0479">Metal-binding</keyword>
<evidence type="ECO:0000256" key="7">
    <source>
        <dbReference type="ARBA" id="ARBA00048348"/>
    </source>
</evidence>
<proteinExistence type="inferred from homology"/>
<organism evidence="8 9">
    <name type="scientific">Kaistia dalseonensis</name>
    <dbReference type="NCBI Taxonomy" id="410840"/>
    <lineage>
        <taxon>Bacteria</taxon>
        <taxon>Pseudomonadati</taxon>
        <taxon>Pseudomonadota</taxon>
        <taxon>Alphaproteobacteria</taxon>
        <taxon>Hyphomicrobiales</taxon>
        <taxon>Kaistiaceae</taxon>
        <taxon>Kaistia</taxon>
    </lineage>
</organism>
<dbReference type="GO" id="GO:0004089">
    <property type="term" value="F:carbonate dehydratase activity"/>
    <property type="evidence" value="ECO:0007669"/>
    <property type="project" value="UniProtKB-EC"/>
</dbReference>
<gene>
    <name evidence="8" type="ORF">QO014_001504</name>
</gene>
<comment type="catalytic activity">
    <reaction evidence="7">
        <text>hydrogencarbonate + H(+) = CO2 + H2O</text>
        <dbReference type="Rhea" id="RHEA:10748"/>
        <dbReference type="ChEBI" id="CHEBI:15377"/>
        <dbReference type="ChEBI" id="CHEBI:15378"/>
        <dbReference type="ChEBI" id="CHEBI:16526"/>
        <dbReference type="ChEBI" id="CHEBI:17544"/>
        <dbReference type="EC" id="4.2.1.1"/>
    </reaction>
</comment>
<evidence type="ECO:0000256" key="1">
    <source>
        <dbReference type="ARBA" id="ARBA00001947"/>
    </source>
</evidence>
<evidence type="ECO:0000256" key="3">
    <source>
        <dbReference type="ARBA" id="ARBA00012925"/>
    </source>
</evidence>
<reference evidence="8 9" key="1">
    <citation type="submission" date="2023-07" db="EMBL/GenBank/DDBJ databases">
        <title>Genomic Encyclopedia of Type Strains, Phase IV (KMG-IV): sequencing the most valuable type-strain genomes for metagenomic binning, comparative biology and taxonomic classification.</title>
        <authorList>
            <person name="Goeker M."/>
        </authorList>
    </citation>
    <scope>NUCLEOTIDE SEQUENCE [LARGE SCALE GENOMIC DNA]</scope>
    <source>
        <strain evidence="8 9">B6-8</strain>
    </source>
</reference>
<sequence length="223" mass="24128">MAKAPDFPTRLLRGYAAFRDQRLPLESSRYKVLAEAGQRPRTMIVGCCDSRAAPETIFDAAPGELFVIRNVANLVPPYDPDGEYHGTSAAIEFGVMGLKVRNIVVMGHGRCGGVQAYIASRNAPSDSADLSPGDFIGKWISLIAPAEALVCDDPAETADAQRALEFASVRKAIENLRTFPTIRSLEEIDEIELHGAWFDISTGELYVLDQATGRFSVAATPIG</sequence>
<keyword evidence="5" id="KW-0862">Zinc</keyword>
<evidence type="ECO:0000256" key="4">
    <source>
        <dbReference type="ARBA" id="ARBA00022723"/>
    </source>
</evidence>
<evidence type="ECO:0000313" key="8">
    <source>
        <dbReference type="EMBL" id="MDQ0437119.1"/>
    </source>
</evidence>
<comment type="caution">
    <text evidence="8">The sequence shown here is derived from an EMBL/GenBank/DDBJ whole genome shotgun (WGS) entry which is preliminary data.</text>
</comment>
<dbReference type="CDD" id="cd00884">
    <property type="entry name" value="beta_CA_cladeB"/>
    <property type="match status" value="1"/>
</dbReference>
<dbReference type="EC" id="4.2.1.1" evidence="3"/>
<dbReference type="InterPro" id="IPR001765">
    <property type="entry name" value="Carbonic_anhydrase"/>
</dbReference>
<accession>A0ABU0H485</accession>
<dbReference type="EMBL" id="JAUSVO010000002">
    <property type="protein sequence ID" value="MDQ0437119.1"/>
    <property type="molecule type" value="Genomic_DNA"/>
</dbReference>
<comment type="cofactor">
    <cofactor evidence="1">
        <name>Zn(2+)</name>
        <dbReference type="ChEBI" id="CHEBI:29105"/>
    </cofactor>
</comment>